<dbReference type="Gene3D" id="3.40.50.2300">
    <property type="match status" value="2"/>
</dbReference>
<keyword evidence="2" id="KW-0805">Transcription regulation</keyword>
<dbReference type="Pfam" id="PF00356">
    <property type="entry name" value="LacI"/>
    <property type="match status" value="1"/>
</dbReference>
<dbReference type="CDD" id="cd06267">
    <property type="entry name" value="PBP1_LacI_sugar_binding-like"/>
    <property type="match status" value="1"/>
</dbReference>
<dbReference type="PROSITE" id="PS50932">
    <property type="entry name" value="HTH_LACI_2"/>
    <property type="match status" value="1"/>
</dbReference>
<dbReference type="GO" id="GO:0003700">
    <property type="term" value="F:DNA-binding transcription factor activity"/>
    <property type="evidence" value="ECO:0007669"/>
    <property type="project" value="TreeGrafter"/>
</dbReference>
<dbReference type="CDD" id="cd01392">
    <property type="entry name" value="HTH_LacI"/>
    <property type="match status" value="1"/>
</dbReference>
<reference evidence="6 7" key="1">
    <citation type="submission" date="2015-09" db="EMBL/GenBank/DDBJ databases">
        <title>Draft genome sequence of Kouleothrix aurantiaca JCM 19913.</title>
        <authorList>
            <person name="Hemp J."/>
        </authorList>
    </citation>
    <scope>NUCLEOTIDE SEQUENCE [LARGE SCALE GENOMIC DNA]</scope>
    <source>
        <strain evidence="6 7">COM-B</strain>
    </source>
</reference>
<keyword evidence="7" id="KW-1185">Reference proteome</keyword>
<evidence type="ECO:0000313" key="6">
    <source>
        <dbReference type="EMBL" id="KPV47932.1"/>
    </source>
</evidence>
<evidence type="ECO:0000256" key="1">
    <source>
        <dbReference type="ARBA" id="ARBA00022491"/>
    </source>
</evidence>
<gene>
    <name evidence="6" type="ORF">SE17_40805</name>
</gene>
<evidence type="ECO:0000259" key="5">
    <source>
        <dbReference type="PROSITE" id="PS50932"/>
    </source>
</evidence>
<dbReference type="PATRIC" id="fig|186479.3.peg.6463"/>
<dbReference type="InterPro" id="IPR001761">
    <property type="entry name" value="Peripla_BP/Lac1_sug-bd_dom"/>
</dbReference>
<dbReference type="SUPFAM" id="SSF53822">
    <property type="entry name" value="Periplasmic binding protein-like I"/>
    <property type="match status" value="1"/>
</dbReference>
<dbReference type="SUPFAM" id="SSF47413">
    <property type="entry name" value="lambda repressor-like DNA-binding domains"/>
    <property type="match status" value="1"/>
</dbReference>
<dbReference type="PANTHER" id="PTHR30146">
    <property type="entry name" value="LACI-RELATED TRANSCRIPTIONAL REPRESSOR"/>
    <property type="match status" value="1"/>
</dbReference>
<dbReference type="GO" id="GO:0000976">
    <property type="term" value="F:transcription cis-regulatory region binding"/>
    <property type="evidence" value="ECO:0007669"/>
    <property type="project" value="TreeGrafter"/>
</dbReference>
<evidence type="ECO:0000256" key="3">
    <source>
        <dbReference type="ARBA" id="ARBA00023125"/>
    </source>
</evidence>
<dbReference type="Pfam" id="PF00532">
    <property type="entry name" value="Peripla_BP_1"/>
    <property type="match status" value="1"/>
</dbReference>
<dbReference type="PANTHER" id="PTHR30146:SF148">
    <property type="entry name" value="HTH-TYPE TRANSCRIPTIONAL REPRESSOR PURR-RELATED"/>
    <property type="match status" value="1"/>
</dbReference>
<dbReference type="Proteomes" id="UP000050509">
    <property type="component" value="Unassembled WGS sequence"/>
</dbReference>
<dbReference type="Gene3D" id="1.10.260.40">
    <property type="entry name" value="lambda repressor-like DNA-binding domains"/>
    <property type="match status" value="1"/>
</dbReference>
<dbReference type="AlphaFoldDB" id="A0A0P9D5B2"/>
<dbReference type="SMART" id="SM00354">
    <property type="entry name" value="HTH_LACI"/>
    <property type="match status" value="1"/>
</dbReference>
<evidence type="ECO:0000256" key="2">
    <source>
        <dbReference type="ARBA" id="ARBA00023015"/>
    </source>
</evidence>
<feature type="non-terminal residue" evidence="6">
    <location>
        <position position="218"/>
    </location>
</feature>
<protein>
    <recommendedName>
        <fullName evidence="5">HTH lacI-type domain-containing protein</fullName>
    </recommendedName>
</protein>
<dbReference type="EMBL" id="LJCR01003096">
    <property type="protein sequence ID" value="KPV47932.1"/>
    <property type="molecule type" value="Genomic_DNA"/>
</dbReference>
<name>A0A0P9D5B2_9CHLR</name>
<proteinExistence type="predicted"/>
<dbReference type="InterPro" id="IPR000843">
    <property type="entry name" value="HTH_LacI"/>
</dbReference>
<keyword evidence="3" id="KW-0238">DNA-binding</keyword>
<keyword evidence="1" id="KW-0678">Repressor</keyword>
<dbReference type="InterPro" id="IPR028082">
    <property type="entry name" value="Peripla_BP_I"/>
</dbReference>
<keyword evidence="4" id="KW-0804">Transcription</keyword>
<sequence>MARRTGNVTIRDVAQLAGVVPSTVSHAINHTAPVSEETRQRVFEAIQKLGYRRNTLASSLRQQTTQTLGLLLPNIANPLSAEIARGVSEVADAEGYSLLIGETNDDPADEDRQLARMLDRRIDGLVIVSTDSERRLHAYHDVDIPLVLVNRQTPLPLIDLPSVEIDNVQAGYLATRHLIDLGHSAIGIVTTSLGNERYEGYRRALEEAQLPLRPDLIY</sequence>
<organism evidence="6 7">
    <name type="scientific">Kouleothrix aurantiaca</name>
    <dbReference type="NCBI Taxonomy" id="186479"/>
    <lineage>
        <taxon>Bacteria</taxon>
        <taxon>Bacillati</taxon>
        <taxon>Chloroflexota</taxon>
        <taxon>Chloroflexia</taxon>
        <taxon>Chloroflexales</taxon>
        <taxon>Roseiflexineae</taxon>
        <taxon>Roseiflexaceae</taxon>
        <taxon>Kouleothrix</taxon>
    </lineage>
</organism>
<comment type="caution">
    <text evidence="6">The sequence shown here is derived from an EMBL/GenBank/DDBJ whole genome shotgun (WGS) entry which is preliminary data.</text>
</comment>
<dbReference type="InterPro" id="IPR010982">
    <property type="entry name" value="Lambda_DNA-bd_dom_sf"/>
</dbReference>
<feature type="domain" description="HTH lacI-type" evidence="5">
    <location>
        <begin position="8"/>
        <end position="62"/>
    </location>
</feature>
<evidence type="ECO:0000313" key="7">
    <source>
        <dbReference type="Proteomes" id="UP000050509"/>
    </source>
</evidence>
<evidence type="ECO:0000256" key="4">
    <source>
        <dbReference type="ARBA" id="ARBA00023163"/>
    </source>
</evidence>
<accession>A0A0P9D5B2</accession>